<reference evidence="8 9" key="1">
    <citation type="submission" date="2021-08" db="EMBL/GenBank/DDBJ databases">
        <authorList>
            <person name="Tuo L."/>
        </authorList>
    </citation>
    <scope>NUCLEOTIDE SEQUENCE [LARGE SCALE GENOMIC DNA]</scope>
    <source>
        <strain evidence="8 9">JCM 31229</strain>
    </source>
</reference>
<dbReference type="PANTHER" id="PTHR43756">
    <property type="entry name" value="CHOLINE MONOOXYGENASE, CHLOROPLASTIC"/>
    <property type="match status" value="1"/>
</dbReference>
<dbReference type="RefSeq" id="WP_222991608.1">
    <property type="nucleotide sequence ID" value="NZ_JAINVV010000009.1"/>
</dbReference>
<evidence type="ECO:0000256" key="6">
    <source>
        <dbReference type="ARBA" id="ARBA00023014"/>
    </source>
</evidence>
<dbReference type="InterPro" id="IPR017941">
    <property type="entry name" value="Rieske_2Fe-2S"/>
</dbReference>
<dbReference type="InterPro" id="IPR036922">
    <property type="entry name" value="Rieske_2Fe-2S_sf"/>
</dbReference>
<evidence type="ECO:0000256" key="1">
    <source>
        <dbReference type="ARBA" id="ARBA00001962"/>
    </source>
</evidence>
<dbReference type="EMBL" id="JAINVV010000009">
    <property type="protein sequence ID" value="MBY8824506.1"/>
    <property type="molecule type" value="Genomic_DNA"/>
</dbReference>
<dbReference type="PROSITE" id="PS51296">
    <property type="entry name" value="RIESKE"/>
    <property type="match status" value="1"/>
</dbReference>
<evidence type="ECO:0000256" key="5">
    <source>
        <dbReference type="ARBA" id="ARBA00023004"/>
    </source>
</evidence>
<keyword evidence="3" id="KW-0479">Metal-binding</keyword>
<dbReference type="InterPro" id="IPR015879">
    <property type="entry name" value="Ring_hydroxy_dOase_asu_C_dom"/>
</dbReference>
<keyword evidence="2" id="KW-0001">2Fe-2S</keyword>
<evidence type="ECO:0000256" key="3">
    <source>
        <dbReference type="ARBA" id="ARBA00022723"/>
    </source>
</evidence>
<dbReference type="GO" id="GO:0051213">
    <property type="term" value="F:dioxygenase activity"/>
    <property type="evidence" value="ECO:0007669"/>
    <property type="project" value="UniProtKB-KW"/>
</dbReference>
<dbReference type="PANTHER" id="PTHR43756:SF5">
    <property type="entry name" value="CHOLINE MONOOXYGENASE, CHLOROPLASTIC"/>
    <property type="match status" value="1"/>
</dbReference>
<evidence type="ECO:0000256" key="2">
    <source>
        <dbReference type="ARBA" id="ARBA00022714"/>
    </source>
</evidence>
<organism evidence="8 9">
    <name type="scientific">Sphingomonas colocasiae</name>
    <dbReference type="NCBI Taxonomy" id="1848973"/>
    <lineage>
        <taxon>Bacteria</taxon>
        <taxon>Pseudomonadati</taxon>
        <taxon>Pseudomonadota</taxon>
        <taxon>Alphaproteobacteria</taxon>
        <taxon>Sphingomonadales</taxon>
        <taxon>Sphingomonadaceae</taxon>
        <taxon>Sphingomonas</taxon>
    </lineage>
</organism>
<dbReference type="SUPFAM" id="SSF50022">
    <property type="entry name" value="ISP domain"/>
    <property type="match status" value="1"/>
</dbReference>
<dbReference type="Proteomes" id="UP000706039">
    <property type="component" value="Unassembled WGS sequence"/>
</dbReference>
<sequence>MHSVSPAPLHNSDPDADWSLPAWTYSDPEFFSLEMRRVMRPSWQVVCHVSDMPNAGDYHTLEYLGESVVAIRGQDDVVRAFTNVCRHRGARLVDGPVGCAKKLVCPYHAWTYDLDGRLTGVPMKASYPALDQDTLGLVRLDLEIWHGFIFVRLEDDGGPSVAEMMAPYAHEVEPYRFEDLRAFGRVTLRPRRVNWKNVGDNYSDGLHIAVAHPGLKRLMGNGYGVEAQAHVDKMWGPIVDRDSANPSERAYQKYLPHVPHLPEDRQRLWTYFKLWPNVAFDIYPDQVDFMQWLPVSPTETLIREIAYAVPDARREMQAVRYLNWRINRQVNAEDTWLIERVQDGMESESFTVGPLGESEVALRNFCGRIRNLIPEARMHRRPAQGWSQRAAVSPVN</sequence>
<evidence type="ECO:0000259" key="7">
    <source>
        <dbReference type="PROSITE" id="PS51296"/>
    </source>
</evidence>
<dbReference type="Gene3D" id="3.90.380.10">
    <property type="entry name" value="Naphthalene 1,2-dioxygenase Alpha Subunit, Chain A, domain 1"/>
    <property type="match status" value="1"/>
</dbReference>
<keyword evidence="6" id="KW-0411">Iron-sulfur</keyword>
<evidence type="ECO:0000313" key="8">
    <source>
        <dbReference type="EMBL" id="MBY8824506.1"/>
    </source>
</evidence>
<evidence type="ECO:0000313" key="9">
    <source>
        <dbReference type="Proteomes" id="UP000706039"/>
    </source>
</evidence>
<comment type="cofactor">
    <cofactor evidence="1">
        <name>Fe cation</name>
        <dbReference type="ChEBI" id="CHEBI:24875"/>
    </cofactor>
</comment>
<dbReference type="SUPFAM" id="SSF55961">
    <property type="entry name" value="Bet v1-like"/>
    <property type="match status" value="1"/>
</dbReference>
<keyword evidence="4" id="KW-0560">Oxidoreductase</keyword>
<dbReference type="Pfam" id="PF00355">
    <property type="entry name" value="Rieske"/>
    <property type="match status" value="1"/>
</dbReference>
<keyword evidence="5" id="KW-0408">Iron</keyword>
<gene>
    <name evidence="8" type="ORF">K7G82_19530</name>
</gene>
<name>A0ABS7PTK5_9SPHN</name>
<dbReference type="Gene3D" id="2.102.10.10">
    <property type="entry name" value="Rieske [2Fe-2S] iron-sulphur domain"/>
    <property type="match status" value="1"/>
</dbReference>
<proteinExistence type="predicted"/>
<dbReference type="CDD" id="cd03469">
    <property type="entry name" value="Rieske_RO_Alpha_N"/>
    <property type="match status" value="1"/>
</dbReference>
<dbReference type="Pfam" id="PF00848">
    <property type="entry name" value="Ring_hydroxyl_A"/>
    <property type="match status" value="1"/>
</dbReference>
<keyword evidence="9" id="KW-1185">Reference proteome</keyword>
<comment type="caution">
    <text evidence="8">The sequence shown here is derived from an EMBL/GenBank/DDBJ whole genome shotgun (WGS) entry which is preliminary data.</text>
</comment>
<keyword evidence="8" id="KW-0223">Dioxygenase</keyword>
<dbReference type="PRINTS" id="PR00090">
    <property type="entry name" value="RNGDIOXGNASE"/>
</dbReference>
<accession>A0ABS7PTK5</accession>
<protein>
    <submittedName>
        <fullName evidence="8">Aromatic ring-hydroxylating dioxygenase subunit alpha</fullName>
    </submittedName>
</protein>
<dbReference type="InterPro" id="IPR001663">
    <property type="entry name" value="Rng_hydr_dOase-A"/>
</dbReference>
<feature type="domain" description="Rieske" evidence="7">
    <location>
        <begin position="43"/>
        <end position="151"/>
    </location>
</feature>
<evidence type="ECO:0000256" key="4">
    <source>
        <dbReference type="ARBA" id="ARBA00023002"/>
    </source>
</evidence>
<dbReference type="CDD" id="cd00680">
    <property type="entry name" value="RHO_alpha_C"/>
    <property type="match status" value="1"/>
</dbReference>